<keyword evidence="2" id="KW-1185">Reference proteome</keyword>
<name>A0ABX7PI44_9ACTN</name>
<evidence type="ECO:0008006" key="3">
    <source>
        <dbReference type="Google" id="ProtNLM"/>
    </source>
</evidence>
<evidence type="ECO:0000313" key="1">
    <source>
        <dbReference type="EMBL" id="QSR25513.1"/>
    </source>
</evidence>
<gene>
    <name evidence="1" type="ORF">CFH99_07735</name>
</gene>
<reference evidence="1 2" key="1">
    <citation type="submission" date="2017-06" db="EMBL/GenBank/DDBJ databases">
        <title>Complete Genome Sequence of the Soil Carbazole-Degrading Bacterium Nocardioides aromaticivorans IC177.</title>
        <authorList>
            <person name="Vejarano F."/>
            <person name="Suzuki-Minakuchi C."/>
            <person name="Ohtsubo Y."/>
            <person name="Tsuda M."/>
            <person name="Okada K."/>
            <person name="Nojiri H."/>
        </authorList>
    </citation>
    <scope>NUCLEOTIDE SEQUENCE [LARGE SCALE GENOMIC DNA]</scope>
    <source>
        <strain evidence="1 2">IC177</strain>
    </source>
</reference>
<dbReference type="RefSeq" id="WP_207009713.1">
    <property type="nucleotide sequence ID" value="NZ_CP022295.1"/>
</dbReference>
<dbReference type="EMBL" id="CP022295">
    <property type="protein sequence ID" value="QSR25513.1"/>
    <property type="molecule type" value="Genomic_DNA"/>
</dbReference>
<dbReference type="SUPFAM" id="SSF56219">
    <property type="entry name" value="DNase I-like"/>
    <property type="match status" value="1"/>
</dbReference>
<evidence type="ECO:0000313" key="2">
    <source>
        <dbReference type="Proteomes" id="UP000662818"/>
    </source>
</evidence>
<dbReference type="InterPro" id="IPR036691">
    <property type="entry name" value="Endo/exonu/phosph_ase_sf"/>
</dbReference>
<protein>
    <recommendedName>
        <fullName evidence="3">Endonuclease/exonuclease/phosphatase domain-containing protein</fullName>
    </recommendedName>
</protein>
<proteinExistence type="predicted"/>
<organism evidence="1 2">
    <name type="scientific">Nocardioides aromaticivorans</name>
    <dbReference type="NCBI Taxonomy" id="200618"/>
    <lineage>
        <taxon>Bacteria</taxon>
        <taxon>Bacillati</taxon>
        <taxon>Actinomycetota</taxon>
        <taxon>Actinomycetes</taxon>
        <taxon>Propionibacteriales</taxon>
        <taxon>Nocardioidaceae</taxon>
        <taxon>Nocardioides</taxon>
    </lineage>
</organism>
<accession>A0ABX7PI44</accession>
<sequence length="226" mass="25503">MSRPVLPASVLAWNCKVGRRKGFRTELDRLPRVSVYVFNEADGHWADLADWATDRGLTRVAADGGVGIYVSKRVEVVSFRVETVTARWRGPKGKLFRERPIIWALLRIDGRALFVVAQHAPWNPVRNAVAWRAYQKKLRQVGTWFPFADMLLVGDANMSWAKRAAWSVRSTVRRIRGRVVTTGASVDYAAFRPGTSPQWTVRGSLGVRLGSDHPFTQYRLVNRSAA</sequence>
<dbReference type="Proteomes" id="UP000662818">
    <property type="component" value="Chromosome"/>
</dbReference>